<sequence length="101" mass="10881">MTIQLDSGGTMESYGAALCQAIAGEMRVARELLEQLAGVLVSDERFVADYLDQLQAFDLIVQHVDETADLLDRMAGGSAIGEALGQVRLNVMQARLRAALD</sequence>
<reference evidence="1 2" key="1">
    <citation type="submission" date="2024-09" db="EMBL/GenBank/DDBJ databases">
        <authorList>
            <person name="Sun Q."/>
            <person name="Mori K."/>
        </authorList>
    </citation>
    <scope>NUCLEOTIDE SEQUENCE [LARGE SCALE GENOMIC DNA]</scope>
    <source>
        <strain evidence="1 2">CICC 11035S</strain>
    </source>
</reference>
<dbReference type="EMBL" id="JBHLTM010000070">
    <property type="protein sequence ID" value="MFC0686506.1"/>
    <property type="molecule type" value="Genomic_DNA"/>
</dbReference>
<protein>
    <submittedName>
        <fullName evidence="1">Uncharacterized protein</fullName>
    </submittedName>
</protein>
<organism evidence="1 2">
    <name type="scientific">Novosphingobium clariflavum</name>
    <dbReference type="NCBI Taxonomy" id="2029884"/>
    <lineage>
        <taxon>Bacteria</taxon>
        <taxon>Pseudomonadati</taxon>
        <taxon>Pseudomonadota</taxon>
        <taxon>Alphaproteobacteria</taxon>
        <taxon>Sphingomonadales</taxon>
        <taxon>Sphingomonadaceae</taxon>
        <taxon>Novosphingobium</taxon>
    </lineage>
</organism>
<name>A0ABV6SBX9_9SPHN</name>
<evidence type="ECO:0000313" key="1">
    <source>
        <dbReference type="EMBL" id="MFC0686506.1"/>
    </source>
</evidence>
<dbReference type="Proteomes" id="UP001589858">
    <property type="component" value="Unassembled WGS sequence"/>
</dbReference>
<comment type="caution">
    <text evidence="1">The sequence shown here is derived from an EMBL/GenBank/DDBJ whole genome shotgun (WGS) entry which is preliminary data.</text>
</comment>
<keyword evidence="2" id="KW-1185">Reference proteome</keyword>
<proteinExistence type="predicted"/>
<evidence type="ECO:0000313" key="2">
    <source>
        <dbReference type="Proteomes" id="UP001589858"/>
    </source>
</evidence>
<accession>A0ABV6SBX9</accession>
<gene>
    <name evidence="1" type="ORF">ACFFF8_18125</name>
</gene>